<keyword evidence="3" id="KW-0813">Transport</keyword>
<evidence type="ECO:0000313" key="9">
    <source>
        <dbReference type="Proteomes" id="UP001221757"/>
    </source>
</evidence>
<dbReference type="PANTHER" id="PTHR14233:SF4">
    <property type="entry name" value="SOLUTE CARRIER FAMILY 35 MEMBER F2"/>
    <property type="match status" value="1"/>
</dbReference>
<dbReference type="InterPro" id="IPR009262">
    <property type="entry name" value="SLC35_F1/F2/F6"/>
</dbReference>
<name>A0AAD7GAX3_MYCRO</name>
<evidence type="ECO:0000256" key="7">
    <source>
        <dbReference type="SAM" id="Phobius"/>
    </source>
</evidence>
<feature type="transmembrane region" description="Helical" evidence="7">
    <location>
        <begin position="177"/>
        <end position="195"/>
    </location>
</feature>
<dbReference type="AlphaFoldDB" id="A0AAD7GAX3"/>
<evidence type="ECO:0000256" key="3">
    <source>
        <dbReference type="ARBA" id="ARBA00022448"/>
    </source>
</evidence>
<evidence type="ECO:0000256" key="5">
    <source>
        <dbReference type="ARBA" id="ARBA00022989"/>
    </source>
</evidence>
<dbReference type="Proteomes" id="UP001221757">
    <property type="component" value="Unassembled WGS sequence"/>
</dbReference>
<keyword evidence="4 7" id="KW-0812">Transmembrane</keyword>
<dbReference type="GO" id="GO:0022857">
    <property type="term" value="F:transmembrane transporter activity"/>
    <property type="evidence" value="ECO:0007669"/>
    <property type="project" value="InterPro"/>
</dbReference>
<dbReference type="Pfam" id="PF06027">
    <property type="entry name" value="SLC35F"/>
    <property type="match status" value="1"/>
</dbReference>
<dbReference type="InterPro" id="IPR052221">
    <property type="entry name" value="SLC35F_Transporter"/>
</dbReference>
<evidence type="ECO:0000256" key="6">
    <source>
        <dbReference type="ARBA" id="ARBA00023136"/>
    </source>
</evidence>
<organism evidence="8 9">
    <name type="scientific">Mycena rosella</name>
    <name type="common">Pink bonnet</name>
    <name type="synonym">Agaricus rosellus</name>
    <dbReference type="NCBI Taxonomy" id="1033263"/>
    <lineage>
        <taxon>Eukaryota</taxon>
        <taxon>Fungi</taxon>
        <taxon>Dikarya</taxon>
        <taxon>Basidiomycota</taxon>
        <taxon>Agaricomycotina</taxon>
        <taxon>Agaricomycetes</taxon>
        <taxon>Agaricomycetidae</taxon>
        <taxon>Agaricales</taxon>
        <taxon>Marasmiineae</taxon>
        <taxon>Mycenaceae</taxon>
        <taxon>Mycena</taxon>
    </lineage>
</organism>
<feature type="transmembrane region" description="Helical" evidence="7">
    <location>
        <begin position="304"/>
        <end position="323"/>
    </location>
</feature>
<keyword evidence="5 7" id="KW-1133">Transmembrane helix</keyword>
<dbReference type="GO" id="GO:0016020">
    <property type="term" value="C:membrane"/>
    <property type="evidence" value="ECO:0007669"/>
    <property type="project" value="UniProtKB-SubCell"/>
</dbReference>
<reference evidence="8" key="1">
    <citation type="submission" date="2023-03" db="EMBL/GenBank/DDBJ databases">
        <title>Massive genome expansion in bonnet fungi (Mycena s.s.) driven by repeated elements and novel gene families across ecological guilds.</title>
        <authorList>
            <consortium name="Lawrence Berkeley National Laboratory"/>
            <person name="Harder C.B."/>
            <person name="Miyauchi S."/>
            <person name="Viragh M."/>
            <person name="Kuo A."/>
            <person name="Thoen E."/>
            <person name="Andreopoulos B."/>
            <person name="Lu D."/>
            <person name="Skrede I."/>
            <person name="Drula E."/>
            <person name="Henrissat B."/>
            <person name="Morin E."/>
            <person name="Kohler A."/>
            <person name="Barry K."/>
            <person name="LaButti K."/>
            <person name="Morin E."/>
            <person name="Salamov A."/>
            <person name="Lipzen A."/>
            <person name="Mereny Z."/>
            <person name="Hegedus B."/>
            <person name="Baldrian P."/>
            <person name="Stursova M."/>
            <person name="Weitz H."/>
            <person name="Taylor A."/>
            <person name="Grigoriev I.V."/>
            <person name="Nagy L.G."/>
            <person name="Martin F."/>
            <person name="Kauserud H."/>
        </authorList>
    </citation>
    <scope>NUCLEOTIDE SEQUENCE</scope>
    <source>
        <strain evidence="8">CBHHK067</strain>
    </source>
</reference>
<feature type="transmembrane region" description="Helical" evidence="7">
    <location>
        <begin position="329"/>
        <end position="348"/>
    </location>
</feature>
<comment type="subcellular location">
    <subcellularLocation>
        <location evidence="1">Membrane</location>
        <topology evidence="1">Multi-pass membrane protein</topology>
    </subcellularLocation>
</comment>
<accession>A0AAD7GAX3</accession>
<evidence type="ECO:0000256" key="4">
    <source>
        <dbReference type="ARBA" id="ARBA00022692"/>
    </source>
</evidence>
<evidence type="ECO:0000313" key="8">
    <source>
        <dbReference type="EMBL" id="KAJ7672645.1"/>
    </source>
</evidence>
<evidence type="ECO:0000256" key="2">
    <source>
        <dbReference type="ARBA" id="ARBA00007863"/>
    </source>
</evidence>
<keyword evidence="6 7" id="KW-0472">Membrane</keyword>
<feature type="transmembrane region" description="Helical" evidence="7">
    <location>
        <begin position="149"/>
        <end position="171"/>
    </location>
</feature>
<evidence type="ECO:0000256" key="1">
    <source>
        <dbReference type="ARBA" id="ARBA00004141"/>
    </source>
</evidence>
<sequence length="382" mass="43152">MDSSDQKVELPEFESPELRYNAPISAQRPPIEYTSVSAFFGSSARRFKSLWTRRFTLSLLAGQLVSLCITCTNVTTTELVNRNWTLSTTQSLFLYFSLFAVYTPYTIYRYGIVGWGKMVVRDGWKYFILAACDVEGNFMVVKAYQDTDLLSCMLLDAWAIPVCMFFSWLFMKPKYHWTQLLGVFICVTGLGLLVGSDELTQKDWTAAARGRGDAFMIAGATLYGITNATEEFFVRKRPLYEVVGQLGMWGFLICGAQAAGLEHEAMTTVTWNGATIGLILAYTAAMFILYTVAPLLYRMASSAYYNLSLLSSDWYGLIFGLGLYHYSPYWLYFIAFALVLVGLITYFWHSTPEEQGEADPKAPEYVDTRDARLQRSEAAQVV</sequence>
<dbReference type="EMBL" id="JARKIE010000167">
    <property type="protein sequence ID" value="KAJ7672645.1"/>
    <property type="molecule type" value="Genomic_DNA"/>
</dbReference>
<feature type="transmembrane region" description="Helical" evidence="7">
    <location>
        <begin position="55"/>
        <end position="76"/>
    </location>
</feature>
<comment type="similarity">
    <text evidence="2">Belongs to the SLC35F solute transporter family.</text>
</comment>
<protein>
    <submittedName>
        <fullName evidence="8">Solute carrier family 35 member SLC35F1/F2/F6</fullName>
    </submittedName>
</protein>
<feature type="transmembrane region" description="Helical" evidence="7">
    <location>
        <begin position="273"/>
        <end position="297"/>
    </location>
</feature>
<dbReference type="PANTHER" id="PTHR14233">
    <property type="entry name" value="DUF914-RELATED"/>
    <property type="match status" value="1"/>
</dbReference>
<gene>
    <name evidence="8" type="ORF">B0H17DRAFT_180080</name>
</gene>
<keyword evidence="9" id="KW-1185">Reference proteome</keyword>
<feature type="transmembrane region" description="Helical" evidence="7">
    <location>
        <begin position="242"/>
        <end position="261"/>
    </location>
</feature>
<proteinExistence type="inferred from homology"/>
<feature type="transmembrane region" description="Helical" evidence="7">
    <location>
        <begin position="88"/>
        <end position="108"/>
    </location>
</feature>
<comment type="caution">
    <text evidence="8">The sequence shown here is derived from an EMBL/GenBank/DDBJ whole genome shotgun (WGS) entry which is preliminary data.</text>
</comment>